<organism evidence="2 3">
    <name type="scientific">Tilletia horrida</name>
    <dbReference type="NCBI Taxonomy" id="155126"/>
    <lineage>
        <taxon>Eukaryota</taxon>
        <taxon>Fungi</taxon>
        <taxon>Dikarya</taxon>
        <taxon>Basidiomycota</taxon>
        <taxon>Ustilaginomycotina</taxon>
        <taxon>Exobasidiomycetes</taxon>
        <taxon>Tilletiales</taxon>
        <taxon>Tilletiaceae</taxon>
        <taxon>Tilletia</taxon>
    </lineage>
</organism>
<gene>
    <name evidence="2" type="ORF">OC842_008041</name>
</gene>
<reference evidence="2" key="1">
    <citation type="journal article" date="2023" name="PhytoFront">
        <title>Draft Genome Resources of Seven Strains of Tilletia horrida, Causal Agent of Kernel Smut of Rice.</title>
        <authorList>
            <person name="Khanal S."/>
            <person name="Antony Babu S."/>
            <person name="Zhou X.G."/>
        </authorList>
    </citation>
    <scope>NUCLEOTIDE SEQUENCE</scope>
    <source>
        <strain evidence="2">TX3</strain>
    </source>
</reference>
<feature type="region of interest" description="Disordered" evidence="1">
    <location>
        <begin position="67"/>
        <end position="88"/>
    </location>
</feature>
<proteinExistence type="predicted"/>
<keyword evidence="3" id="KW-1185">Reference proteome</keyword>
<dbReference type="Proteomes" id="UP001176521">
    <property type="component" value="Unassembled WGS sequence"/>
</dbReference>
<feature type="compositionally biased region" description="Basic and acidic residues" evidence="1">
    <location>
        <begin position="24"/>
        <end position="35"/>
    </location>
</feature>
<protein>
    <submittedName>
        <fullName evidence="2">Uncharacterized protein</fullName>
    </submittedName>
</protein>
<feature type="non-terminal residue" evidence="2">
    <location>
        <position position="88"/>
    </location>
</feature>
<feature type="region of interest" description="Disordered" evidence="1">
    <location>
        <begin position="1"/>
        <end position="39"/>
    </location>
</feature>
<dbReference type="AlphaFoldDB" id="A0AAN6G2Q7"/>
<evidence type="ECO:0000313" key="2">
    <source>
        <dbReference type="EMBL" id="KAK0517661.1"/>
    </source>
</evidence>
<sequence>MDTSNNANKRPSDDQAAEPTTKTPRRDGQVVHFDRPSAGPVQIISESNATGDVGKLATDAVKVATEQHQAQLSDERRLRQAAEKNSPF</sequence>
<accession>A0AAN6G2Q7</accession>
<feature type="compositionally biased region" description="Basic and acidic residues" evidence="1">
    <location>
        <begin position="73"/>
        <end position="82"/>
    </location>
</feature>
<comment type="caution">
    <text evidence="2">The sequence shown here is derived from an EMBL/GenBank/DDBJ whole genome shotgun (WGS) entry which is preliminary data.</text>
</comment>
<name>A0AAN6G2Q7_9BASI</name>
<evidence type="ECO:0000256" key="1">
    <source>
        <dbReference type="SAM" id="MobiDB-lite"/>
    </source>
</evidence>
<dbReference type="EMBL" id="JAPDMQ010001716">
    <property type="protein sequence ID" value="KAK0517661.1"/>
    <property type="molecule type" value="Genomic_DNA"/>
</dbReference>
<evidence type="ECO:0000313" key="3">
    <source>
        <dbReference type="Proteomes" id="UP001176521"/>
    </source>
</evidence>